<gene>
    <name evidence="5" type="ORF">SAMN04488130_101174</name>
</gene>
<name>A0A1H5S6G2_9FLAO</name>
<dbReference type="PROSITE" id="PS00659">
    <property type="entry name" value="GLYCOSYL_HYDROL_F5"/>
    <property type="match status" value="1"/>
</dbReference>
<dbReference type="InterPro" id="IPR006103">
    <property type="entry name" value="Glyco_hydro_2_cat"/>
</dbReference>
<dbReference type="InterPro" id="IPR018087">
    <property type="entry name" value="Glyco_hydro_5_CS"/>
</dbReference>
<dbReference type="Gene3D" id="3.20.20.80">
    <property type="entry name" value="Glycosidases"/>
    <property type="match status" value="1"/>
</dbReference>
<reference evidence="6" key="1">
    <citation type="submission" date="2016-10" db="EMBL/GenBank/DDBJ databases">
        <authorList>
            <person name="Varghese N."/>
            <person name="Submissions S."/>
        </authorList>
    </citation>
    <scope>NUCLEOTIDE SEQUENCE [LARGE SCALE GENOMIC DNA]</scope>
    <source>
        <strain evidence="6">CGMCC 1.9230</strain>
    </source>
</reference>
<proteinExistence type="predicted"/>
<sequence length="517" mass="60571">MTLINNKNITRAVLILSFILINVLLLLGISKVLDFLNSGADRSSMLHLEKETFNTYLPKVVWERSENPGRIMELNTLKKIEKDYLFSWYVKNKSLQENSKSGIADYYTQNTRQNLYNTLKYNIKNEITIESTTLKHNPKLDFYSADGQLVVFTDKNVVEFQKIYQKKKLIAAVQDTATYKVMMLFEDGFWRVRHLQKIEKTIFSSDTTKSNPVFKVKGDKITTNNLNFTIKGINYYPKNSAWDTFGNSFNIDIISKDFDIIKNAKLNTVRIFIQYEDFGKADVKQEKIDKLKKILDLATSKNLFVIVTLFDFYSDYTLENWTLTHRHAEKIVSSFKDHKAILAWDLKNEPNLDFENRDKNNVLNWLEQMITVVKESDPNHLVTIGWSNSTEATHLANKVDFVSYHFYNAIEDLEKETKTFEQITKKPIVIEEFGVPSYKGIWNLNGANEEEQAQYHKKMQELFKKNNFAFMSWTLYDFPHVPDQVAGKWPWQKKRQKRFGFINVNGGKKPSFLYINH</sequence>
<dbReference type="PANTHER" id="PTHR31451">
    <property type="match status" value="1"/>
</dbReference>
<evidence type="ECO:0000256" key="2">
    <source>
        <dbReference type="ARBA" id="ARBA00023295"/>
    </source>
</evidence>
<dbReference type="InterPro" id="IPR017853">
    <property type="entry name" value="GH"/>
</dbReference>
<feature type="transmembrane region" description="Helical" evidence="3">
    <location>
        <begin position="12"/>
        <end position="33"/>
    </location>
</feature>
<accession>A0A1H5S6G2</accession>
<keyword evidence="3" id="KW-0472">Membrane</keyword>
<dbReference type="GO" id="GO:0004553">
    <property type="term" value="F:hydrolase activity, hydrolyzing O-glycosyl compounds"/>
    <property type="evidence" value="ECO:0007669"/>
    <property type="project" value="InterPro"/>
</dbReference>
<dbReference type="GO" id="GO:0005975">
    <property type="term" value="P:carbohydrate metabolic process"/>
    <property type="evidence" value="ECO:0007669"/>
    <property type="project" value="InterPro"/>
</dbReference>
<evidence type="ECO:0000313" key="6">
    <source>
        <dbReference type="Proteomes" id="UP000236737"/>
    </source>
</evidence>
<keyword evidence="2" id="KW-0326">Glycosidase</keyword>
<protein>
    <submittedName>
        <fullName evidence="5">Cellulase (Glycosyl hydrolase family 5)</fullName>
    </submittedName>
</protein>
<evidence type="ECO:0000259" key="4">
    <source>
        <dbReference type="Pfam" id="PF02836"/>
    </source>
</evidence>
<dbReference type="OrthoDB" id="9774262at2"/>
<dbReference type="InterPro" id="IPR045053">
    <property type="entry name" value="MAN-like"/>
</dbReference>
<dbReference type="EMBL" id="FNVP01000001">
    <property type="protein sequence ID" value="SEF46195.1"/>
    <property type="molecule type" value="Genomic_DNA"/>
</dbReference>
<evidence type="ECO:0000256" key="3">
    <source>
        <dbReference type="SAM" id="Phobius"/>
    </source>
</evidence>
<dbReference type="Proteomes" id="UP000236737">
    <property type="component" value="Unassembled WGS sequence"/>
</dbReference>
<keyword evidence="3" id="KW-0812">Transmembrane</keyword>
<dbReference type="RefSeq" id="WP_103998344.1">
    <property type="nucleotide sequence ID" value="NZ_FNVP01000001.1"/>
</dbReference>
<dbReference type="AlphaFoldDB" id="A0A1H5S6G2"/>
<dbReference type="SUPFAM" id="SSF51445">
    <property type="entry name" value="(Trans)glycosidases"/>
    <property type="match status" value="1"/>
</dbReference>
<keyword evidence="1 5" id="KW-0378">Hydrolase</keyword>
<evidence type="ECO:0000313" key="5">
    <source>
        <dbReference type="EMBL" id="SEF46195.1"/>
    </source>
</evidence>
<keyword evidence="3" id="KW-1133">Transmembrane helix</keyword>
<keyword evidence="6" id="KW-1185">Reference proteome</keyword>
<dbReference type="Pfam" id="PF02836">
    <property type="entry name" value="Glyco_hydro_2_C"/>
    <property type="match status" value="1"/>
</dbReference>
<evidence type="ECO:0000256" key="1">
    <source>
        <dbReference type="ARBA" id="ARBA00022801"/>
    </source>
</evidence>
<feature type="domain" description="Glycoside hydrolase family 2 catalytic" evidence="4">
    <location>
        <begin position="327"/>
        <end position="440"/>
    </location>
</feature>
<organism evidence="5 6">
    <name type="scientific">Flavobacterium urumqiense</name>
    <dbReference type="NCBI Taxonomy" id="935224"/>
    <lineage>
        <taxon>Bacteria</taxon>
        <taxon>Pseudomonadati</taxon>
        <taxon>Bacteroidota</taxon>
        <taxon>Flavobacteriia</taxon>
        <taxon>Flavobacteriales</taxon>
        <taxon>Flavobacteriaceae</taxon>
        <taxon>Flavobacterium</taxon>
    </lineage>
</organism>